<feature type="transmembrane region" description="Helical" evidence="15">
    <location>
        <begin position="528"/>
        <end position="551"/>
    </location>
</feature>
<feature type="compositionally biased region" description="Basic and acidic residues" evidence="14">
    <location>
        <begin position="370"/>
        <end position="396"/>
    </location>
</feature>
<feature type="transmembrane region" description="Helical" evidence="15">
    <location>
        <begin position="192"/>
        <end position="213"/>
    </location>
</feature>
<dbReference type="Gene3D" id="1.20.1250.20">
    <property type="entry name" value="MFS general substrate transporter like domains"/>
    <property type="match status" value="2"/>
</dbReference>
<dbReference type="PANTHER" id="PTHR11360">
    <property type="entry name" value="MONOCARBOXYLATE TRANSPORTER"/>
    <property type="match status" value="1"/>
</dbReference>
<dbReference type="Pfam" id="PF07690">
    <property type="entry name" value="MFS_1"/>
    <property type="match status" value="1"/>
</dbReference>
<evidence type="ECO:0000256" key="7">
    <source>
        <dbReference type="ARBA" id="ARBA00023136"/>
    </source>
</evidence>
<dbReference type="CDD" id="cd17422">
    <property type="entry name" value="MFS_MCT7"/>
    <property type="match status" value="1"/>
</dbReference>
<feature type="region of interest" description="Disordered" evidence="14">
    <location>
        <begin position="368"/>
        <end position="418"/>
    </location>
</feature>
<evidence type="ECO:0000256" key="2">
    <source>
        <dbReference type="ARBA" id="ARBA00022448"/>
    </source>
</evidence>
<evidence type="ECO:0000256" key="10">
    <source>
        <dbReference type="ARBA" id="ARBA00064033"/>
    </source>
</evidence>
<dbReference type="FunFam" id="1.20.1250.20:FF:000490">
    <property type="entry name" value="Solute carrier family 16 member 6"/>
    <property type="match status" value="1"/>
</dbReference>
<comment type="function">
    <text evidence="9">Monocarboxylate transporter selective for taurine. May associate with BSG/CD147 or EMB/GP70 ancillary proteins to mediate facilitative efflux or influx of taurine across the plasma membrane. The transport is pH- and sodium-independent. Rather low-affinity, is likely effective for taurine transport in tissues where taurine is present at high concentrations.</text>
</comment>
<keyword evidence="2" id="KW-0813">Transport</keyword>
<keyword evidence="7 15" id="KW-0472">Membrane</keyword>
<evidence type="ECO:0000256" key="13">
    <source>
        <dbReference type="ARBA" id="ARBA00079656"/>
    </source>
</evidence>
<feature type="region of interest" description="Disordered" evidence="14">
    <location>
        <begin position="635"/>
        <end position="657"/>
    </location>
</feature>
<keyword evidence="5 15" id="KW-0812">Transmembrane</keyword>
<feature type="compositionally biased region" description="Basic and acidic residues" evidence="14">
    <location>
        <begin position="648"/>
        <end position="657"/>
    </location>
</feature>
<evidence type="ECO:0000256" key="14">
    <source>
        <dbReference type="SAM" id="MobiDB-lite"/>
    </source>
</evidence>
<dbReference type="Proteomes" id="UP001652741">
    <property type="component" value="Chromosome ssa28"/>
</dbReference>
<feature type="transmembrane region" description="Helical" evidence="15">
    <location>
        <begin position="225"/>
        <end position="248"/>
    </location>
</feature>
<dbReference type="FunFam" id="1.20.1250.20:FF:000326">
    <property type="entry name" value="Solute carrier family 16 member 6"/>
    <property type="match status" value="1"/>
</dbReference>
<evidence type="ECO:0000256" key="12">
    <source>
        <dbReference type="ARBA" id="ARBA00076353"/>
    </source>
</evidence>
<dbReference type="InterPro" id="IPR030766">
    <property type="entry name" value="MCT7"/>
</dbReference>
<organism evidence="17 18">
    <name type="scientific">Salmo salar</name>
    <name type="common">Atlantic salmon</name>
    <dbReference type="NCBI Taxonomy" id="8030"/>
    <lineage>
        <taxon>Eukaryota</taxon>
        <taxon>Metazoa</taxon>
        <taxon>Chordata</taxon>
        <taxon>Craniata</taxon>
        <taxon>Vertebrata</taxon>
        <taxon>Euteleostomi</taxon>
        <taxon>Actinopterygii</taxon>
        <taxon>Neopterygii</taxon>
        <taxon>Teleostei</taxon>
        <taxon>Protacanthopterygii</taxon>
        <taxon>Salmoniformes</taxon>
        <taxon>Salmonidae</taxon>
        <taxon>Salmoninae</taxon>
        <taxon>Salmo</taxon>
    </lineage>
</organism>
<comment type="subcellular location">
    <subcellularLocation>
        <location evidence="1">Basolateral cell membrane</location>
        <topology evidence="1">Multi-pass membrane protein</topology>
    </subcellularLocation>
</comment>
<proteinExistence type="predicted"/>
<sequence>MRPILWVVQRCPSQTRATFKLKTRAFLSSALLSLIHSSKYWRSGSNMAETHPGDLLSPVVIRDQSTKASSAPTMTVWGSRVKRYMGPNVYTAPPDGGWGWVVAVCFFLVEVFTYGVIKSLGIFLQDLMGEFGESNSRVSWIISICVFTMTFTAPLASIMTNRFGFRPVVMIGGLLISIGTIASGFTNSINEMYITIGLVAGLGYCLTFLPTVTLLSQYFSQRRSLVTAVASTGESFSVFALAPAFSALRDCIGWRYTLVVIGALQGIIIICGVLLRPIFIRPGPATETETGGLADQELKALDTLNRQEESYTKERLYTKDSSYAKDSSYTLQSSYSQENKLTHCYSLSSGESEDSGVQSLHHQVLNDGSKAGEEIPLKGKEEKGEKGGKERREKEASSQLCLGSKKEMEKDEEQTPTVSAQKPKLLDFSVLREGSFICYALFGLFATLGFFAPQLYIIELSVSRGVERDRATYMLSTMAVAEIFGRISIGWVLGRKLFRGRKPLVLLGCVVLLCLVLVAFTLVWEFWGLAMCCGFYGFFMGTVSSTHIPMLAEKDVVGIERMASAAGVYVFIQSFAGLAGPPLGGVLVDLTQNYGSAFYSCAVGMGLGAVFLGLVRPAKRGLLCCSKRGPQNCPEPLQVGPGNPVPQREGKETQDRDSLQDFLEVDLELDQKQEIITEKGQLMTIST</sequence>
<dbReference type="OMA" id="TFFCGVQ"/>
<evidence type="ECO:0000259" key="16">
    <source>
        <dbReference type="PROSITE" id="PS50850"/>
    </source>
</evidence>
<evidence type="ECO:0000256" key="3">
    <source>
        <dbReference type="ARBA" id="ARBA00022475"/>
    </source>
</evidence>
<dbReference type="AlphaFoldDB" id="A0A1S3Q5P3"/>
<feature type="transmembrane region" description="Helical" evidence="15">
    <location>
        <begin position="470"/>
        <end position="492"/>
    </location>
</feature>
<keyword evidence="6 15" id="KW-1133">Transmembrane helix</keyword>
<keyword evidence="17" id="KW-1185">Reference proteome</keyword>
<evidence type="ECO:0000313" key="18">
    <source>
        <dbReference type="RefSeq" id="XP_014035232.1"/>
    </source>
</evidence>
<keyword evidence="3" id="KW-1003">Cell membrane</keyword>
<evidence type="ECO:0000256" key="6">
    <source>
        <dbReference type="ARBA" id="ARBA00022989"/>
    </source>
</evidence>
<dbReference type="GO" id="GO:0008028">
    <property type="term" value="F:monocarboxylic acid transmembrane transporter activity"/>
    <property type="evidence" value="ECO:0007669"/>
    <property type="project" value="TreeGrafter"/>
</dbReference>
<dbReference type="SUPFAM" id="SSF103473">
    <property type="entry name" value="MFS general substrate transporter"/>
    <property type="match status" value="1"/>
</dbReference>
<feature type="transmembrane region" description="Helical" evidence="15">
    <location>
        <begin position="137"/>
        <end position="156"/>
    </location>
</feature>
<feature type="domain" description="Major facilitator superfamily (MFS) profile" evidence="16">
    <location>
        <begin position="99"/>
        <end position="620"/>
    </location>
</feature>
<feature type="transmembrane region" description="Helical" evidence="15">
    <location>
        <begin position="596"/>
        <end position="615"/>
    </location>
</feature>
<evidence type="ECO:0000256" key="1">
    <source>
        <dbReference type="ARBA" id="ARBA00004554"/>
    </source>
</evidence>
<gene>
    <name evidence="18" type="primary">LOC106589594</name>
</gene>
<keyword evidence="4" id="KW-0597">Phosphoprotein</keyword>
<feature type="transmembrane region" description="Helical" evidence="15">
    <location>
        <begin position="98"/>
        <end position="117"/>
    </location>
</feature>
<evidence type="ECO:0000313" key="17">
    <source>
        <dbReference type="Proteomes" id="UP001652741"/>
    </source>
</evidence>
<feature type="transmembrane region" description="Helical" evidence="15">
    <location>
        <begin position="168"/>
        <end position="186"/>
    </location>
</feature>
<dbReference type="InterPro" id="IPR020846">
    <property type="entry name" value="MFS_dom"/>
</dbReference>
<evidence type="ECO:0000256" key="4">
    <source>
        <dbReference type="ARBA" id="ARBA00022553"/>
    </source>
</evidence>
<protein>
    <recommendedName>
        <fullName evidence="11">Monocarboxylate transporter 7</fullName>
    </recommendedName>
    <alternativeName>
        <fullName evidence="12">Monocarboxylate transporter 6</fullName>
    </alternativeName>
    <alternativeName>
        <fullName evidence="13">Solute carrier family 16 member 6</fullName>
    </alternativeName>
</protein>
<evidence type="ECO:0000256" key="9">
    <source>
        <dbReference type="ARBA" id="ARBA00058516"/>
    </source>
</evidence>
<dbReference type="InterPro" id="IPR036259">
    <property type="entry name" value="MFS_trans_sf"/>
</dbReference>
<feature type="transmembrane region" description="Helical" evidence="15">
    <location>
        <begin position="254"/>
        <end position="275"/>
    </location>
</feature>
<dbReference type="PROSITE" id="PS50850">
    <property type="entry name" value="MFS"/>
    <property type="match status" value="1"/>
</dbReference>
<evidence type="ECO:0000256" key="8">
    <source>
        <dbReference type="ARBA" id="ARBA00050472"/>
    </source>
</evidence>
<comment type="subunit">
    <text evidence="10">Forms functional complexes with BSG/CD147 or EMB/GP70 ancillary proteins.</text>
</comment>
<feature type="transmembrane region" description="Helical" evidence="15">
    <location>
        <begin position="436"/>
        <end position="458"/>
    </location>
</feature>
<comment type="catalytic activity">
    <reaction evidence="8">
        <text>taurine(out) = taurine(in)</text>
        <dbReference type="Rhea" id="RHEA:66328"/>
        <dbReference type="ChEBI" id="CHEBI:507393"/>
    </reaction>
    <physiologicalReaction direction="left-to-right" evidence="8">
        <dbReference type="Rhea" id="RHEA:66329"/>
    </physiologicalReaction>
    <physiologicalReaction direction="right-to-left" evidence="8">
        <dbReference type="Rhea" id="RHEA:66330"/>
    </physiologicalReaction>
</comment>
<dbReference type="InterPro" id="IPR050327">
    <property type="entry name" value="Proton-linked_MCT"/>
</dbReference>
<dbReference type="GO" id="GO:0016323">
    <property type="term" value="C:basolateral plasma membrane"/>
    <property type="evidence" value="ECO:0007669"/>
    <property type="project" value="UniProtKB-SubCell"/>
</dbReference>
<feature type="transmembrane region" description="Helical" evidence="15">
    <location>
        <begin position="504"/>
        <end position="522"/>
    </location>
</feature>
<dbReference type="InterPro" id="IPR011701">
    <property type="entry name" value="MFS"/>
</dbReference>
<dbReference type="KEGG" id="sasa:106589594"/>
<evidence type="ECO:0000256" key="11">
    <source>
        <dbReference type="ARBA" id="ARBA00072172"/>
    </source>
</evidence>
<reference evidence="18" key="1">
    <citation type="submission" date="2025-08" db="UniProtKB">
        <authorList>
            <consortium name="RefSeq"/>
        </authorList>
    </citation>
    <scope>IDENTIFICATION</scope>
</reference>
<dbReference type="RefSeq" id="XP_014035232.1">
    <property type="nucleotide sequence ID" value="XM_014179757.2"/>
</dbReference>
<dbReference type="PANTHER" id="PTHR11360:SF20">
    <property type="entry name" value="MONOCARBOXYLATE TRANSPORTER 7"/>
    <property type="match status" value="1"/>
</dbReference>
<evidence type="ECO:0000256" key="5">
    <source>
        <dbReference type="ARBA" id="ARBA00022692"/>
    </source>
</evidence>
<feature type="transmembrane region" description="Helical" evidence="15">
    <location>
        <begin position="563"/>
        <end position="584"/>
    </location>
</feature>
<accession>A0A1S3Q5P3</accession>
<evidence type="ECO:0000256" key="15">
    <source>
        <dbReference type="SAM" id="Phobius"/>
    </source>
</evidence>
<dbReference type="OrthoDB" id="8055603at2759"/>
<name>A0A1S3Q5P3_SALSA</name>
<dbReference type="GeneID" id="106589594"/>